<feature type="chain" id="PRO_5047196465" evidence="2">
    <location>
        <begin position="25"/>
        <end position="144"/>
    </location>
</feature>
<evidence type="ECO:0000313" key="4">
    <source>
        <dbReference type="Proteomes" id="UP001374803"/>
    </source>
</evidence>
<keyword evidence="2" id="KW-0732">Signal</keyword>
<dbReference type="EMBL" id="CP089983">
    <property type="protein sequence ID" value="WXB07672.1"/>
    <property type="molecule type" value="Genomic_DNA"/>
</dbReference>
<name>A0ABZ2L9S1_9BACT</name>
<evidence type="ECO:0000313" key="3">
    <source>
        <dbReference type="EMBL" id="WXB07672.1"/>
    </source>
</evidence>
<organism evidence="3 4">
    <name type="scientific">Pendulispora rubella</name>
    <dbReference type="NCBI Taxonomy" id="2741070"/>
    <lineage>
        <taxon>Bacteria</taxon>
        <taxon>Pseudomonadati</taxon>
        <taxon>Myxococcota</taxon>
        <taxon>Myxococcia</taxon>
        <taxon>Myxococcales</taxon>
        <taxon>Sorangiineae</taxon>
        <taxon>Pendulisporaceae</taxon>
        <taxon>Pendulispora</taxon>
    </lineage>
</organism>
<evidence type="ECO:0000256" key="2">
    <source>
        <dbReference type="SAM" id="SignalP"/>
    </source>
</evidence>
<proteinExistence type="predicted"/>
<feature type="region of interest" description="Disordered" evidence="1">
    <location>
        <begin position="78"/>
        <end position="102"/>
    </location>
</feature>
<sequence length="144" mass="14263">MFSLRSASLVGSFVFAAFGLMACAAQGVGQPQTGASIANYDPSSVYQPSPNSRPLAVAPPVTVTGGVGNAGLPERAQTGASFANYDPSSVYQPSPNSRPLAVAPPVTVTGAVEGGSLEGGNRTAHCTVAGEGSVGVSPNARLCP</sequence>
<protein>
    <submittedName>
        <fullName evidence="3">Uncharacterized protein</fullName>
    </submittedName>
</protein>
<dbReference type="RefSeq" id="WP_394837337.1">
    <property type="nucleotide sequence ID" value="NZ_CP089929.1"/>
</dbReference>
<feature type="signal peptide" evidence="2">
    <location>
        <begin position="1"/>
        <end position="24"/>
    </location>
</feature>
<accession>A0ABZ2L9S1</accession>
<reference evidence="3" key="1">
    <citation type="submission" date="2021-12" db="EMBL/GenBank/DDBJ databases">
        <title>Discovery of the Pendulisporaceae a myxobacterial family with distinct sporulation behavior and unique specialized metabolism.</title>
        <authorList>
            <person name="Garcia R."/>
            <person name="Popoff A."/>
            <person name="Bader C.D."/>
            <person name="Loehr J."/>
            <person name="Walesch S."/>
            <person name="Walt C."/>
            <person name="Boldt J."/>
            <person name="Bunk B."/>
            <person name="Haeckl F.J.F.P.J."/>
            <person name="Gunesch A.P."/>
            <person name="Birkelbach J."/>
            <person name="Nuebel U."/>
            <person name="Pietschmann T."/>
            <person name="Bach T."/>
            <person name="Mueller R."/>
        </authorList>
    </citation>
    <scope>NUCLEOTIDE SEQUENCE</scope>
    <source>
        <strain evidence="3">MSr11367</strain>
    </source>
</reference>
<feature type="compositionally biased region" description="Polar residues" evidence="1">
    <location>
        <begin position="78"/>
        <end position="97"/>
    </location>
</feature>
<gene>
    <name evidence="3" type="ORF">LVJ94_10560</name>
</gene>
<evidence type="ECO:0000256" key="1">
    <source>
        <dbReference type="SAM" id="MobiDB-lite"/>
    </source>
</evidence>
<keyword evidence="4" id="KW-1185">Reference proteome</keyword>
<dbReference type="PROSITE" id="PS51257">
    <property type="entry name" value="PROKAR_LIPOPROTEIN"/>
    <property type="match status" value="1"/>
</dbReference>
<dbReference type="Proteomes" id="UP001374803">
    <property type="component" value="Chromosome"/>
</dbReference>